<dbReference type="Gene3D" id="3.30.1360.130">
    <property type="entry name" value="Dipeptide transport protein"/>
    <property type="match status" value="1"/>
</dbReference>
<dbReference type="Gene3D" id="3.40.50.10780">
    <property type="entry name" value="Dipeptide transport protein"/>
    <property type="match status" value="1"/>
</dbReference>
<dbReference type="AlphaFoldDB" id="A0A0W8FRL3"/>
<evidence type="ECO:0000313" key="1">
    <source>
        <dbReference type="EMBL" id="KUG23510.1"/>
    </source>
</evidence>
<keyword evidence="1" id="KW-0378">Hydrolase</keyword>
<keyword evidence="1" id="KW-0645">Protease</keyword>
<accession>A0A0W8FRL3</accession>
<protein>
    <submittedName>
        <fullName evidence="1">D-aminopeptidase dipeptide-binding protein dppa</fullName>
    </submittedName>
</protein>
<dbReference type="SUPFAM" id="SSF63992">
    <property type="entry name" value="Dipeptide transport protein"/>
    <property type="match status" value="1"/>
</dbReference>
<keyword evidence="1" id="KW-0031">Aminopeptidase</keyword>
<dbReference type="Pfam" id="PF04951">
    <property type="entry name" value="Peptidase_M55"/>
    <property type="match status" value="1"/>
</dbReference>
<dbReference type="EMBL" id="LNQE01000903">
    <property type="protein sequence ID" value="KUG23510.1"/>
    <property type="molecule type" value="Genomic_DNA"/>
</dbReference>
<dbReference type="GO" id="GO:0004177">
    <property type="term" value="F:aminopeptidase activity"/>
    <property type="evidence" value="ECO:0007669"/>
    <property type="project" value="UniProtKB-KW"/>
</dbReference>
<reference evidence="1" key="1">
    <citation type="journal article" date="2015" name="Proc. Natl. Acad. Sci. U.S.A.">
        <title>Networks of energetic and metabolic interactions define dynamics in microbial communities.</title>
        <authorList>
            <person name="Embree M."/>
            <person name="Liu J.K."/>
            <person name="Al-Bassam M.M."/>
            <person name="Zengler K."/>
        </authorList>
    </citation>
    <scope>NUCLEOTIDE SEQUENCE</scope>
</reference>
<proteinExistence type="predicted"/>
<organism evidence="1">
    <name type="scientific">hydrocarbon metagenome</name>
    <dbReference type="NCBI Taxonomy" id="938273"/>
    <lineage>
        <taxon>unclassified sequences</taxon>
        <taxon>metagenomes</taxon>
        <taxon>ecological metagenomes</taxon>
    </lineage>
</organism>
<sequence>MHVGIFADIEGSFGIWRMRQCRTGTPEWQYGRECLTKDVNCVIQGAFDGGAQQVTVKDTHEVGFNCIIDKLDCRANYVGGHFIRPTFFGNIADYDLVLYVAIHAASGTPDAFFPHTHYGIFSEVRVSGKLACEMDIYGAYLGEFGVPVGFVSGEDIAVKQALQVLPWAKSVIVDKRKEIYTAGEESIKFILNGRRKLQAVAETAVREASNMKPLILPGPLHFEAVFRNEALANTFNTWGFNQTQNMVEWDAKNMIEGFEKFNKLTFFPKNIYPFRRPLLFLMRRFYRIKNTYFVPAPNPEGASLT</sequence>
<dbReference type="InterPro" id="IPR036177">
    <property type="entry name" value="Peptidase_M55_sf"/>
</dbReference>
<dbReference type="InterPro" id="IPR027476">
    <property type="entry name" value="DppA_N"/>
</dbReference>
<dbReference type="InterPro" id="IPR007035">
    <property type="entry name" value="Peptidase_M55"/>
</dbReference>
<comment type="caution">
    <text evidence="1">The sequence shown here is derived from an EMBL/GenBank/DDBJ whole genome shotgun (WGS) entry which is preliminary data.</text>
</comment>
<name>A0A0W8FRL3_9ZZZZ</name>
<gene>
    <name evidence="1" type="ORF">ASZ90_006714</name>
</gene>